<gene>
    <name evidence="3" type="primary">LOC106470402</name>
</gene>
<dbReference type="GeneID" id="106470402"/>
<dbReference type="RefSeq" id="XP_022254704.1">
    <property type="nucleotide sequence ID" value="XM_022398996.1"/>
</dbReference>
<proteinExistence type="predicted"/>
<keyword evidence="2" id="KW-1185">Reference proteome</keyword>
<keyword evidence="1" id="KW-1133">Transmembrane helix</keyword>
<keyword evidence="1" id="KW-0472">Membrane</keyword>
<accession>A0ABM1TFP8</accession>
<protein>
    <submittedName>
        <fullName evidence="3">Keratin-associated protein 4-1-like</fullName>
    </submittedName>
</protein>
<keyword evidence="1" id="KW-0812">Transmembrane</keyword>
<organism evidence="2 3">
    <name type="scientific">Limulus polyphemus</name>
    <name type="common">Atlantic horseshoe crab</name>
    <dbReference type="NCBI Taxonomy" id="6850"/>
    <lineage>
        <taxon>Eukaryota</taxon>
        <taxon>Metazoa</taxon>
        <taxon>Ecdysozoa</taxon>
        <taxon>Arthropoda</taxon>
        <taxon>Chelicerata</taxon>
        <taxon>Merostomata</taxon>
        <taxon>Xiphosura</taxon>
        <taxon>Limulidae</taxon>
        <taxon>Limulus</taxon>
    </lineage>
</organism>
<evidence type="ECO:0000313" key="3">
    <source>
        <dbReference type="RefSeq" id="XP_022254704.1"/>
    </source>
</evidence>
<reference evidence="3" key="1">
    <citation type="submission" date="2025-08" db="UniProtKB">
        <authorList>
            <consortium name="RefSeq"/>
        </authorList>
    </citation>
    <scope>IDENTIFICATION</scope>
    <source>
        <tissue evidence="3">Muscle</tissue>
    </source>
</reference>
<dbReference type="Proteomes" id="UP000694941">
    <property type="component" value="Unplaced"/>
</dbReference>
<feature type="transmembrane region" description="Helical" evidence="1">
    <location>
        <begin position="20"/>
        <end position="44"/>
    </location>
</feature>
<evidence type="ECO:0000256" key="1">
    <source>
        <dbReference type="SAM" id="Phobius"/>
    </source>
</evidence>
<evidence type="ECO:0000313" key="2">
    <source>
        <dbReference type="Proteomes" id="UP000694941"/>
    </source>
</evidence>
<sequence length="143" mass="15488">MNASESSSEVPTELVRPSLFVPPAGILILAIVGYLFLVMIALLVRQRLLARGFCGEGCKDESCDCCYWCRTCAETCDCSVPSVDQCLDVLCPKKEKLNCSCPSCPTANPRCCLPPSCDCGNCNITCEPQCDSFNCLCCTVSFK</sequence>
<name>A0ABM1TFP8_LIMPO</name>